<dbReference type="Proteomes" id="UP000070544">
    <property type="component" value="Unassembled WGS sequence"/>
</dbReference>
<gene>
    <name evidence="8" type="ORF">M427DRAFT_144584</name>
</gene>
<feature type="transmembrane region" description="Helical" evidence="6">
    <location>
        <begin position="170"/>
        <end position="192"/>
    </location>
</feature>
<feature type="region of interest" description="Disordered" evidence="5">
    <location>
        <begin position="501"/>
        <end position="526"/>
    </location>
</feature>
<dbReference type="GO" id="GO:0022857">
    <property type="term" value="F:transmembrane transporter activity"/>
    <property type="evidence" value="ECO:0007669"/>
    <property type="project" value="InterPro"/>
</dbReference>
<name>A0A139AJW7_GONPJ</name>
<feature type="transmembrane region" description="Helical" evidence="6">
    <location>
        <begin position="437"/>
        <end position="458"/>
    </location>
</feature>
<dbReference type="PANTHER" id="PTHR23502:SF5">
    <property type="entry name" value="QUINIDINE RESISTANCE PROTEIN 3"/>
    <property type="match status" value="1"/>
</dbReference>
<evidence type="ECO:0000313" key="9">
    <source>
        <dbReference type="Proteomes" id="UP000070544"/>
    </source>
</evidence>
<protein>
    <submittedName>
        <fullName evidence="8">MFS general substrate transporter</fullName>
    </submittedName>
</protein>
<feature type="transmembrane region" description="Helical" evidence="6">
    <location>
        <begin position="199"/>
        <end position="225"/>
    </location>
</feature>
<dbReference type="SUPFAM" id="SSF103473">
    <property type="entry name" value="MFS general substrate transporter"/>
    <property type="match status" value="1"/>
</dbReference>
<evidence type="ECO:0000256" key="3">
    <source>
        <dbReference type="ARBA" id="ARBA00022989"/>
    </source>
</evidence>
<keyword evidence="3 6" id="KW-1133">Transmembrane helix</keyword>
<feature type="transmembrane region" description="Helical" evidence="6">
    <location>
        <begin position="141"/>
        <end position="158"/>
    </location>
</feature>
<keyword evidence="4 6" id="KW-0472">Membrane</keyword>
<evidence type="ECO:0000259" key="7">
    <source>
        <dbReference type="PROSITE" id="PS50850"/>
    </source>
</evidence>
<evidence type="ECO:0000256" key="5">
    <source>
        <dbReference type="SAM" id="MobiDB-lite"/>
    </source>
</evidence>
<reference evidence="8 9" key="1">
    <citation type="journal article" date="2015" name="Genome Biol. Evol.">
        <title>Phylogenomic analyses indicate that early fungi evolved digesting cell walls of algal ancestors of land plants.</title>
        <authorList>
            <person name="Chang Y."/>
            <person name="Wang S."/>
            <person name="Sekimoto S."/>
            <person name="Aerts A.L."/>
            <person name="Choi C."/>
            <person name="Clum A."/>
            <person name="LaButti K.M."/>
            <person name="Lindquist E.A."/>
            <person name="Yee Ngan C."/>
            <person name="Ohm R.A."/>
            <person name="Salamov A.A."/>
            <person name="Grigoriev I.V."/>
            <person name="Spatafora J.W."/>
            <person name="Berbee M.L."/>
        </authorList>
    </citation>
    <scope>NUCLEOTIDE SEQUENCE [LARGE SCALE GENOMIC DNA]</scope>
    <source>
        <strain evidence="8 9">JEL478</strain>
    </source>
</reference>
<proteinExistence type="predicted"/>
<evidence type="ECO:0000256" key="1">
    <source>
        <dbReference type="ARBA" id="ARBA00004141"/>
    </source>
</evidence>
<evidence type="ECO:0000313" key="8">
    <source>
        <dbReference type="EMBL" id="KXS17077.1"/>
    </source>
</evidence>
<feature type="transmembrane region" description="Helical" evidence="6">
    <location>
        <begin position="113"/>
        <end position="132"/>
    </location>
</feature>
<evidence type="ECO:0000256" key="4">
    <source>
        <dbReference type="ARBA" id="ARBA00023136"/>
    </source>
</evidence>
<keyword evidence="2 6" id="KW-0812">Transmembrane</keyword>
<dbReference type="InterPro" id="IPR036259">
    <property type="entry name" value="MFS_trans_sf"/>
</dbReference>
<feature type="transmembrane region" description="Helical" evidence="6">
    <location>
        <begin position="323"/>
        <end position="344"/>
    </location>
</feature>
<feature type="transmembrane region" description="Helical" evidence="6">
    <location>
        <begin position="464"/>
        <end position="489"/>
    </location>
</feature>
<dbReference type="PROSITE" id="PS50850">
    <property type="entry name" value="MFS"/>
    <property type="match status" value="1"/>
</dbReference>
<feature type="transmembrane region" description="Helical" evidence="6">
    <location>
        <begin position="374"/>
        <end position="393"/>
    </location>
</feature>
<dbReference type="OrthoDB" id="3936150at2759"/>
<dbReference type="Gene3D" id="1.20.1250.20">
    <property type="entry name" value="MFS general substrate transporter like domains"/>
    <property type="match status" value="1"/>
</dbReference>
<feature type="transmembrane region" description="Helical" evidence="6">
    <location>
        <begin position="231"/>
        <end position="249"/>
    </location>
</feature>
<sequence>MSQENPPPKSGDHPTSDTTLDFFLPDASADSASHVSRPSQRGSATVWKRSLHDAFWGSPPLSDPRLLPFWTKARISAVLTVCSMAAAFSQHIYAPSLLQVQKDLGSSEYLTNLTVSSWAWAWGTAPMFWAAWGDYGGRKRTFVVSLAFYAGSSILSYFSPTVEILIVSRVLQGGTGCAVWIVGAGTIADMFAPSERGRAIGWFQAGGLIGSVIGPPFGGAFATAFGWRSTFLLLSALGVLSFVLVILFVPETLRTHFVPPRKEVGALSSLLGKRGLLGTVREIGRWWVVGDVIMATMSMVYFWSWQTYSPSTWSSHYGLNEAAIGLCYIPMAFGQFLVIVVRCAQFGGRLTDREIQKSKERHGGSHRSEDRLRALPWALLLFVPGMIGLAWSVQYVAPLAVALFCLFLTGVGYMMVHNITTTYVVDIYPTRPSSMNALLQMIKTVIGSSTPIWALGIFQSIGVGWYFTAIAVLNAVSLVFVPAIVLWGWAARTRVAPEADAIPHPTMESDPEVGTSKTRLGDSDSN</sequence>
<feature type="transmembrane region" description="Helical" evidence="6">
    <location>
        <begin position="75"/>
        <end position="93"/>
    </location>
</feature>
<comment type="subcellular location">
    <subcellularLocation>
        <location evidence="1">Membrane</location>
        <topology evidence="1">Multi-pass membrane protein</topology>
    </subcellularLocation>
</comment>
<dbReference type="GO" id="GO:0005886">
    <property type="term" value="C:plasma membrane"/>
    <property type="evidence" value="ECO:0007669"/>
    <property type="project" value="TreeGrafter"/>
</dbReference>
<dbReference type="PANTHER" id="PTHR23502">
    <property type="entry name" value="MAJOR FACILITATOR SUPERFAMILY"/>
    <property type="match status" value="1"/>
</dbReference>
<dbReference type="Pfam" id="PF07690">
    <property type="entry name" value="MFS_1"/>
    <property type="match status" value="1"/>
</dbReference>
<feature type="region of interest" description="Disordered" evidence="5">
    <location>
        <begin position="1"/>
        <end position="23"/>
    </location>
</feature>
<dbReference type="AlphaFoldDB" id="A0A139AJW7"/>
<dbReference type="InterPro" id="IPR020846">
    <property type="entry name" value="MFS_dom"/>
</dbReference>
<evidence type="ECO:0000256" key="6">
    <source>
        <dbReference type="SAM" id="Phobius"/>
    </source>
</evidence>
<dbReference type="InterPro" id="IPR011701">
    <property type="entry name" value="MFS"/>
</dbReference>
<dbReference type="STRING" id="1344416.A0A139AJW7"/>
<feature type="domain" description="Major facilitator superfamily (MFS) profile" evidence="7">
    <location>
        <begin position="75"/>
        <end position="486"/>
    </location>
</feature>
<feature type="transmembrane region" description="Helical" evidence="6">
    <location>
        <begin position="283"/>
        <end position="303"/>
    </location>
</feature>
<keyword evidence="9" id="KW-1185">Reference proteome</keyword>
<evidence type="ECO:0000256" key="2">
    <source>
        <dbReference type="ARBA" id="ARBA00022692"/>
    </source>
</evidence>
<organism evidence="8 9">
    <name type="scientific">Gonapodya prolifera (strain JEL478)</name>
    <name type="common">Monoblepharis prolifera</name>
    <dbReference type="NCBI Taxonomy" id="1344416"/>
    <lineage>
        <taxon>Eukaryota</taxon>
        <taxon>Fungi</taxon>
        <taxon>Fungi incertae sedis</taxon>
        <taxon>Chytridiomycota</taxon>
        <taxon>Chytridiomycota incertae sedis</taxon>
        <taxon>Monoblepharidomycetes</taxon>
        <taxon>Monoblepharidales</taxon>
        <taxon>Gonapodyaceae</taxon>
        <taxon>Gonapodya</taxon>
    </lineage>
</organism>
<accession>A0A139AJW7</accession>
<dbReference type="EMBL" id="KQ965749">
    <property type="protein sequence ID" value="KXS17077.1"/>
    <property type="molecule type" value="Genomic_DNA"/>
</dbReference>
<feature type="transmembrane region" description="Helical" evidence="6">
    <location>
        <begin position="399"/>
        <end position="416"/>
    </location>
</feature>